<evidence type="ECO:0000256" key="2">
    <source>
        <dbReference type="ARBA" id="ARBA00022801"/>
    </source>
</evidence>
<dbReference type="RefSeq" id="WP_139695058.1">
    <property type="nucleotide sequence ID" value="NZ_CP074074.1"/>
</dbReference>
<dbReference type="Pfam" id="PF14707">
    <property type="entry name" value="Sulfatase_C"/>
    <property type="match status" value="1"/>
</dbReference>
<feature type="signal peptide" evidence="3">
    <location>
        <begin position="1"/>
        <end position="26"/>
    </location>
</feature>
<proteinExistence type="inferred from homology"/>
<comment type="caution">
    <text evidence="5">The sequence shown here is derived from an EMBL/GenBank/DDBJ whole genome shotgun (WGS) entry which is preliminary data.</text>
</comment>
<keyword evidence="2" id="KW-0378">Hydrolase</keyword>
<dbReference type="Gene3D" id="3.30.1120.10">
    <property type="match status" value="1"/>
</dbReference>
<dbReference type="Gene3D" id="3.40.720.10">
    <property type="entry name" value="Alkaline Phosphatase, subunit A"/>
    <property type="match status" value="1"/>
</dbReference>
<evidence type="ECO:0000313" key="6">
    <source>
        <dbReference type="Proteomes" id="UP000308713"/>
    </source>
</evidence>
<sequence>MNFKNNNIISILVLHFSVLLSLFSCSNKNSKSANSHNPPNVIIIYTDDQGYADINCYGSENLTTPNLDKMAKEGVMLSNFHVAQPVCSASRASLLTGCYSNRIGIHGALFPNSEIGLNPDETTIAEMLKPKGYNTAIYGKWHLGDTEDFMPNNNGFDDYFGIPYSNDMWPLHPWQDKFKFPPLPLYQNHKIIDTLTNQSNLTKVLTQKSLDFIKINKNNPFFLYLAHPQPHVPLFVSDAFKGKSKAGLYGDVIMELDWSVGEILNELKKQGIDENTLVIFASDNGPWLSYGEHAGSAGKLREGKGTVWEGGTRVPCLIRMPSTIPSGKIVSTPVMNIDILPTIGRITGAELPKNEIDGKDIMDVLTGQTKQPVHEAYYFYYKENELQGILSGKWKMYFPHNYRSLNGRKGGTEGTPSPYESIEIQNIELYNLESDVSEKMNVAEHYPKVVDKLMKLAQDKRMELGDNLFGFKGKDNRPAGIK</sequence>
<name>A0A5C4SP39_9FLAO</name>
<dbReference type="SUPFAM" id="SSF53649">
    <property type="entry name" value="Alkaline phosphatase-like"/>
    <property type="match status" value="1"/>
</dbReference>
<dbReference type="InterPro" id="IPR050738">
    <property type="entry name" value="Sulfatase"/>
</dbReference>
<keyword evidence="3" id="KW-0732">Signal</keyword>
<evidence type="ECO:0000259" key="4">
    <source>
        <dbReference type="Pfam" id="PF00884"/>
    </source>
</evidence>
<evidence type="ECO:0000256" key="3">
    <source>
        <dbReference type="SAM" id="SignalP"/>
    </source>
</evidence>
<keyword evidence="6" id="KW-1185">Reference proteome</keyword>
<dbReference type="CDD" id="cd16026">
    <property type="entry name" value="GALNS_like"/>
    <property type="match status" value="1"/>
</dbReference>
<evidence type="ECO:0000256" key="1">
    <source>
        <dbReference type="ARBA" id="ARBA00008779"/>
    </source>
</evidence>
<dbReference type="AlphaFoldDB" id="A0A5C4SP39"/>
<protein>
    <submittedName>
        <fullName evidence="5">Sulfatase</fullName>
    </submittedName>
</protein>
<dbReference type="InterPro" id="IPR017850">
    <property type="entry name" value="Alkaline_phosphatase_core_sf"/>
</dbReference>
<dbReference type="PROSITE" id="PS51257">
    <property type="entry name" value="PROKAR_LIPOPROTEIN"/>
    <property type="match status" value="1"/>
</dbReference>
<organism evidence="5 6">
    <name type="scientific">Allotamlana fucoidanivorans</name>
    <dbReference type="NCBI Taxonomy" id="2583814"/>
    <lineage>
        <taxon>Bacteria</taxon>
        <taxon>Pseudomonadati</taxon>
        <taxon>Bacteroidota</taxon>
        <taxon>Flavobacteriia</taxon>
        <taxon>Flavobacteriales</taxon>
        <taxon>Flavobacteriaceae</taxon>
        <taxon>Allotamlana</taxon>
    </lineage>
</organism>
<evidence type="ECO:0000313" key="5">
    <source>
        <dbReference type="EMBL" id="TNJ46044.1"/>
    </source>
</evidence>
<dbReference type="Proteomes" id="UP000308713">
    <property type="component" value="Unassembled WGS sequence"/>
</dbReference>
<dbReference type="PANTHER" id="PTHR42693:SF53">
    <property type="entry name" value="ENDO-4-O-SULFATASE"/>
    <property type="match status" value="1"/>
</dbReference>
<dbReference type="InterPro" id="IPR000917">
    <property type="entry name" value="Sulfatase_N"/>
</dbReference>
<dbReference type="PANTHER" id="PTHR42693">
    <property type="entry name" value="ARYLSULFATASE FAMILY MEMBER"/>
    <property type="match status" value="1"/>
</dbReference>
<dbReference type="Pfam" id="PF00884">
    <property type="entry name" value="Sulfatase"/>
    <property type="match status" value="1"/>
</dbReference>
<comment type="similarity">
    <text evidence="1">Belongs to the sulfatase family.</text>
</comment>
<accession>A0A5C4SP39</accession>
<dbReference type="OrthoDB" id="9766107at2"/>
<gene>
    <name evidence="5" type="ORF">FGF67_03345</name>
</gene>
<dbReference type="EMBL" id="VDCS01000003">
    <property type="protein sequence ID" value="TNJ46044.1"/>
    <property type="molecule type" value="Genomic_DNA"/>
</dbReference>
<reference evidence="5 6" key="1">
    <citation type="submission" date="2019-05" db="EMBL/GenBank/DDBJ databases">
        <title>Tamlana fucoidanivorans sp. nov., isolated from the surface of algae collected from Fujian province in China.</title>
        <authorList>
            <person name="Li J."/>
        </authorList>
    </citation>
    <scope>NUCLEOTIDE SEQUENCE [LARGE SCALE GENOMIC DNA]</scope>
    <source>
        <strain evidence="5 6">CW2-9</strain>
    </source>
</reference>
<dbReference type="GO" id="GO:0004065">
    <property type="term" value="F:arylsulfatase activity"/>
    <property type="evidence" value="ECO:0007669"/>
    <property type="project" value="TreeGrafter"/>
</dbReference>
<feature type="chain" id="PRO_5022929977" evidence="3">
    <location>
        <begin position="27"/>
        <end position="482"/>
    </location>
</feature>
<feature type="domain" description="Sulfatase N-terminal" evidence="4">
    <location>
        <begin position="39"/>
        <end position="348"/>
    </location>
</feature>